<protein>
    <recommendedName>
        <fullName evidence="4 5">Eukaryotic translation initiation factor 3 subunit E</fullName>
        <shortName evidence="4">eIF3e</shortName>
    </recommendedName>
    <alternativeName>
        <fullName evidence="4">Eukaryotic translation initiation factor 3 subunit 6</fullName>
    </alternativeName>
</protein>
<dbReference type="InterPro" id="IPR016650">
    <property type="entry name" value="eIF3e"/>
</dbReference>
<dbReference type="GO" id="GO:0033290">
    <property type="term" value="C:eukaryotic 48S preinitiation complex"/>
    <property type="evidence" value="ECO:0007669"/>
    <property type="project" value="UniProtKB-UniRule"/>
</dbReference>
<evidence type="ECO:0000259" key="6">
    <source>
        <dbReference type="PROSITE" id="PS50250"/>
    </source>
</evidence>
<feature type="domain" description="PCI" evidence="6">
    <location>
        <begin position="220"/>
        <end position="393"/>
    </location>
</feature>
<evidence type="ECO:0000256" key="1">
    <source>
        <dbReference type="ARBA" id="ARBA00022490"/>
    </source>
</evidence>
<dbReference type="PIRSF" id="PIRSF016255">
    <property type="entry name" value="eIF3e_su6"/>
    <property type="match status" value="1"/>
</dbReference>
<dbReference type="InterPro" id="IPR036390">
    <property type="entry name" value="WH_DNA-bd_sf"/>
</dbReference>
<keyword evidence="2 4" id="KW-0396">Initiation factor</keyword>
<dbReference type="InterPro" id="IPR019010">
    <property type="entry name" value="eIF3e_N"/>
</dbReference>
<evidence type="ECO:0000256" key="4">
    <source>
        <dbReference type="HAMAP-Rule" id="MF_03004"/>
    </source>
</evidence>
<dbReference type="SMART" id="SM00088">
    <property type="entry name" value="PINT"/>
    <property type="match status" value="1"/>
</dbReference>
<dbReference type="Pfam" id="PF09440">
    <property type="entry name" value="eIF3_N"/>
    <property type="match status" value="1"/>
</dbReference>
<reference evidence="7" key="1">
    <citation type="submission" date="2015-04" db="EMBL/GenBank/DDBJ databases">
        <title>The genome sequence of the plant pathogenic Rhizarian Plasmodiophora brassicae reveals insights in its biotrophic life cycle and the origin of chitin synthesis.</title>
        <authorList>
            <person name="Schwelm A."/>
            <person name="Fogelqvist J."/>
            <person name="Knaust A."/>
            <person name="Julke S."/>
            <person name="Lilja T."/>
            <person name="Dhandapani V."/>
            <person name="Bonilla-Rosso G."/>
            <person name="Karlsson M."/>
            <person name="Shevchenko A."/>
            <person name="Choi S.R."/>
            <person name="Kim H.G."/>
            <person name="Park J.Y."/>
            <person name="Lim Y.P."/>
            <person name="Ludwig-Muller J."/>
            <person name="Dixelius C."/>
        </authorList>
    </citation>
    <scope>NUCLEOTIDE SEQUENCE</scope>
    <source>
        <tissue evidence="7">Potato root galls</tissue>
    </source>
</reference>
<comment type="similarity">
    <text evidence="4 5">Belongs to the eIF-3 subunit E family.</text>
</comment>
<dbReference type="AlphaFoldDB" id="A0A0H5R643"/>
<evidence type="ECO:0000256" key="5">
    <source>
        <dbReference type="PIRNR" id="PIRNR016255"/>
    </source>
</evidence>
<name>A0A0H5R643_9EUKA</name>
<evidence type="ECO:0000256" key="2">
    <source>
        <dbReference type="ARBA" id="ARBA00022540"/>
    </source>
</evidence>
<dbReference type="HAMAP" id="MF_03004">
    <property type="entry name" value="eIF3e"/>
    <property type="match status" value="1"/>
</dbReference>
<accession>A0A0H5R643</accession>
<evidence type="ECO:0000313" key="7">
    <source>
        <dbReference type="EMBL" id="CRZ09242.1"/>
    </source>
</evidence>
<dbReference type="PANTHER" id="PTHR10317">
    <property type="entry name" value="EUKARYOTIC TRANSLATION INITIATION FACTOR 3 SUBUNIT E"/>
    <property type="match status" value="1"/>
</dbReference>
<proteinExistence type="inferred from homology"/>
<dbReference type="EMBL" id="HACM01008800">
    <property type="protein sequence ID" value="CRZ09242.1"/>
    <property type="molecule type" value="Transcribed_RNA"/>
</dbReference>
<comment type="subcellular location">
    <subcellularLocation>
        <location evidence="4 5">Cytoplasm</location>
    </subcellularLocation>
</comment>
<dbReference type="SUPFAM" id="SSF46785">
    <property type="entry name" value="Winged helix' DNA-binding domain"/>
    <property type="match status" value="1"/>
</dbReference>
<dbReference type="SMART" id="SM01186">
    <property type="entry name" value="eIF3_N"/>
    <property type="match status" value="1"/>
</dbReference>
<dbReference type="GO" id="GO:0003743">
    <property type="term" value="F:translation initiation factor activity"/>
    <property type="evidence" value="ECO:0007669"/>
    <property type="project" value="UniProtKB-UniRule"/>
</dbReference>
<dbReference type="GO" id="GO:0001732">
    <property type="term" value="P:formation of cytoplasmic translation initiation complex"/>
    <property type="evidence" value="ECO:0007669"/>
    <property type="project" value="UniProtKB-UniRule"/>
</dbReference>
<comment type="function">
    <text evidence="4">Component of the eukaryotic translation initiation factor 3 (eIF-3) complex, which is involved in protein synthesis of a specialized repertoire of mRNAs and, together with other initiation factors, stimulates binding of mRNA and methionyl-tRNAi to the 40S ribosome. The eIF-3 complex specifically targets and initiates translation of a subset of mRNAs involved in cell proliferation.</text>
</comment>
<keyword evidence="3 4" id="KW-0648">Protein biosynthesis</keyword>
<dbReference type="GO" id="GO:0071540">
    <property type="term" value="C:eukaryotic translation initiation factor 3 complex, eIF3e"/>
    <property type="evidence" value="ECO:0007669"/>
    <property type="project" value="UniProtKB-UniRule"/>
</dbReference>
<comment type="subunit">
    <text evidence="4 5">Component of the eukaryotic translation initiation factor 3 (eIF-3) complex.</text>
</comment>
<organism evidence="7">
    <name type="scientific">Spongospora subterranea</name>
    <dbReference type="NCBI Taxonomy" id="70186"/>
    <lineage>
        <taxon>Eukaryota</taxon>
        <taxon>Sar</taxon>
        <taxon>Rhizaria</taxon>
        <taxon>Endomyxa</taxon>
        <taxon>Phytomyxea</taxon>
        <taxon>Plasmodiophorida</taxon>
        <taxon>Plasmodiophoridae</taxon>
        <taxon>Spongospora</taxon>
    </lineage>
</organism>
<keyword evidence="1 4" id="KW-0963">Cytoplasm</keyword>
<dbReference type="CDD" id="cd21378">
    <property type="entry name" value="eIF3E"/>
    <property type="match status" value="1"/>
</dbReference>
<dbReference type="PROSITE" id="PS50250">
    <property type="entry name" value="PCI"/>
    <property type="match status" value="1"/>
</dbReference>
<evidence type="ECO:0000256" key="3">
    <source>
        <dbReference type="ARBA" id="ARBA00022917"/>
    </source>
</evidence>
<dbReference type="Pfam" id="PF01399">
    <property type="entry name" value="PCI"/>
    <property type="match status" value="1"/>
</dbReference>
<dbReference type="InterPro" id="IPR000717">
    <property type="entry name" value="PCI_dom"/>
</dbReference>
<sequence>MAASQYNLTAMIAANLDPHMVLPLLDFAESTGSFNVDTITKSRLQVLDSTQMVDFYNEVYVEAFGDDGPHEGLNSKPRDVVISRYTKLHSQCKPLLDIIDEKKGLMSDRVALNAAMLLADHGIDAPQIEVLYEYAKFMFDCGRYQDAAENLFFYRMLSKNEARCFQALWGQLATDILLTHWDDALVGLNQLSDSIEQMASIPQVDQLKYRTWLVHWGLFIFFNHENGRSSLIEFLNKERYMNTVQTSCPHILRYLTTAVVINRRRRTALNDLIKLIAKLSYVYSDPVTDFLKALYMDYDFELAFTKLGECEQVLSDDFFLNYIKDEFIDNARLFYFEMYFRSHHTVSIKMVSEALSVTIDEGERWIVDLIRSLGLDARIDSHANNVVMTKDYPSIYQHVIDKTKSLTFRTNQLIGLVDKKYLSLQD</sequence>
<dbReference type="Pfam" id="PF21357">
    <property type="entry name" value="EIF3E_C"/>
    <property type="match status" value="1"/>
</dbReference>
<dbReference type="GO" id="GO:0016282">
    <property type="term" value="C:eukaryotic 43S preinitiation complex"/>
    <property type="evidence" value="ECO:0007669"/>
    <property type="project" value="UniProtKB-UniRule"/>
</dbReference>